<name>A0A0G1LH02_9BACT</name>
<dbReference type="Pfam" id="PF11225">
    <property type="entry name" value="DUF3024"/>
    <property type="match status" value="1"/>
</dbReference>
<dbReference type="Proteomes" id="UP000034154">
    <property type="component" value="Unassembled WGS sequence"/>
</dbReference>
<organism evidence="1 2">
    <name type="scientific">Candidatus Uhrbacteria bacterium GW2011_GWF2_44_350</name>
    <dbReference type="NCBI Taxonomy" id="1619000"/>
    <lineage>
        <taxon>Bacteria</taxon>
        <taxon>Candidatus Uhriibacteriota</taxon>
    </lineage>
</organism>
<protein>
    <submittedName>
        <fullName evidence="1">Uncharacterized protein</fullName>
    </submittedName>
</protein>
<dbReference type="InterPro" id="IPR021388">
    <property type="entry name" value="DUF3024"/>
</dbReference>
<comment type="caution">
    <text evidence="1">The sequence shown here is derived from an EMBL/GenBank/DDBJ whole genome shotgun (WGS) entry which is preliminary data.</text>
</comment>
<accession>A0A0G1LH02</accession>
<dbReference type="EMBL" id="LCJB01000089">
    <property type="protein sequence ID" value="KKT68032.1"/>
    <property type="molecule type" value="Genomic_DNA"/>
</dbReference>
<evidence type="ECO:0000313" key="2">
    <source>
        <dbReference type="Proteomes" id="UP000034154"/>
    </source>
</evidence>
<evidence type="ECO:0000313" key="1">
    <source>
        <dbReference type="EMBL" id="KKT68032.1"/>
    </source>
</evidence>
<gene>
    <name evidence="1" type="ORF">UW63_C0089G0003</name>
</gene>
<reference evidence="1 2" key="1">
    <citation type="journal article" date="2015" name="Nature">
        <title>rRNA introns, odd ribosomes, and small enigmatic genomes across a large radiation of phyla.</title>
        <authorList>
            <person name="Brown C.T."/>
            <person name="Hug L.A."/>
            <person name="Thomas B.C."/>
            <person name="Sharon I."/>
            <person name="Castelle C.J."/>
            <person name="Singh A."/>
            <person name="Wilkins M.J."/>
            <person name="Williams K.H."/>
            <person name="Banfield J.F."/>
        </authorList>
    </citation>
    <scope>NUCLEOTIDE SEQUENCE [LARGE SCALE GENOMIC DNA]</scope>
</reference>
<sequence>MKSKKRWVLLPEKSPKIIPSELEKKIVQDFFQPFVESLKKQYVLKKPDKKSNYLVDVYSKWYQNYFYLCEKFKSECPSRIVDEYEEKFVRLTYTGKNLFDFSFLRHTGQWHVVATKLTMNECKKEISSNQVFHPIS</sequence>
<proteinExistence type="predicted"/>
<dbReference type="AlphaFoldDB" id="A0A0G1LH02"/>